<name>A0ACB7XG54_9ERIC</name>
<sequence length="103" mass="11435">MFTFEGKLPVVNEFWDTKICPEIASTGSPERKHREQRARHVPKRLEQVHDVLVLRQPVGDGLEPEPGVPFEMGVDVAVAFESVVGLVRDEEGDVEASLAEKLG</sequence>
<dbReference type="Proteomes" id="UP000828048">
    <property type="component" value="Chromosome 10"/>
</dbReference>
<organism evidence="1 2">
    <name type="scientific">Vaccinium darrowii</name>
    <dbReference type="NCBI Taxonomy" id="229202"/>
    <lineage>
        <taxon>Eukaryota</taxon>
        <taxon>Viridiplantae</taxon>
        <taxon>Streptophyta</taxon>
        <taxon>Embryophyta</taxon>
        <taxon>Tracheophyta</taxon>
        <taxon>Spermatophyta</taxon>
        <taxon>Magnoliopsida</taxon>
        <taxon>eudicotyledons</taxon>
        <taxon>Gunneridae</taxon>
        <taxon>Pentapetalae</taxon>
        <taxon>asterids</taxon>
        <taxon>Ericales</taxon>
        <taxon>Ericaceae</taxon>
        <taxon>Vaccinioideae</taxon>
        <taxon>Vaccinieae</taxon>
        <taxon>Vaccinium</taxon>
    </lineage>
</organism>
<dbReference type="EMBL" id="CM037160">
    <property type="protein sequence ID" value="KAH7839567.1"/>
    <property type="molecule type" value="Genomic_DNA"/>
</dbReference>
<reference evidence="1 2" key="1">
    <citation type="journal article" date="2021" name="Hortic Res">
        <title>High-quality reference genome and annotation aids understanding of berry development for evergreen blueberry (Vaccinium darrowii).</title>
        <authorList>
            <person name="Yu J."/>
            <person name="Hulse-Kemp A.M."/>
            <person name="Babiker E."/>
            <person name="Staton M."/>
        </authorList>
    </citation>
    <scope>NUCLEOTIDE SEQUENCE [LARGE SCALE GENOMIC DNA]</scope>
    <source>
        <strain evidence="2">cv. NJ 8807/NJ 8810</strain>
        <tissue evidence="1">Young leaf</tissue>
    </source>
</reference>
<proteinExistence type="predicted"/>
<protein>
    <submittedName>
        <fullName evidence="1">Uncharacterized protein</fullName>
    </submittedName>
</protein>
<evidence type="ECO:0000313" key="1">
    <source>
        <dbReference type="EMBL" id="KAH7839567.1"/>
    </source>
</evidence>
<comment type="caution">
    <text evidence="1">The sequence shown here is derived from an EMBL/GenBank/DDBJ whole genome shotgun (WGS) entry which is preliminary data.</text>
</comment>
<gene>
    <name evidence="1" type="ORF">Vadar_005834</name>
</gene>
<accession>A0ACB7XG54</accession>
<keyword evidence="2" id="KW-1185">Reference proteome</keyword>
<evidence type="ECO:0000313" key="2">
    <source>
        <dbReference type="Proteomes" id="UP000828048"/>
    </source>
</evidence>